<keyword evidence="3" id="KW-1185">Reference proteome</keyword>
<dbReference type="EMBL" id="CP039349">
    <property type="protein sequence ID" value="QCD94893.1"/>
    <property type="molecule type" value="Genomic_DNA"/>
</dbReference>
<accession>A0A4D6M2A7</accession>
<dbReference type="AlphaFoldDB" id="A0A4D6M2A7"/>
<dbReference type="Gene3D" id="1.20.1280.50">
    <property type="match status" value="1"/>
</dbReference>
<sequence length="246" mass="28043">MVDCISSLPDSILCDILSSLPTKEVVATSVLSKRWYLLWRSVPSFDFDYDGDHFDYDKDKEACSHFLQSVDSFLLRRDRDEPIHRFRLKSNSLFDHTVSINKWIRAAVSGSGRVQHLALCCDWNVVMPSVVFSCKTVVVLKLKLVTLEDISFVDLPFPKILHLNSVRLSEGLNLSLLLSGCPNLEDLKVEGLIYETDVQNKEKFISLPKLVSATIHENSLPLEVVKDVEVLFLVLDMDWVTPLRYV</sequence>
<dbReference type="InterPro" id="IPR053781">
    <property type="entry name" value="F-box_AtFBL13-like"/>
</dbReference>
<proteinExistence type="predicted"/>
<evidence type="ECO:0000259" key="1">
    <source>
        <dbReference type="PROSITE" id="PS50181"/>
    </source>
</evidence>
<dbReference type="InterPro" id="IPR001810">
    <property type="entry name" value="F-box_dom"/>
</dbReference>
<dbReference type="Pfam" id="PF24758">
    <property type="entry name" value="LRR_At5g56370"/>
    <property type="match status" value="1"/>
</dbReference>
<protein>
    <recommendedName>
        <fullName evidence="1">F-box domain-containing protein</fullName>
    </recommendedName>
</protein>
<dbReference type="Proteomes" id="UP000501690">
    <property type="component" value="Linkage Group LG5"/>
</dbReference>
<dbReference type="CDD" id="cd22160">
    <property type="entry name" value="F-box_AtFBL13-like"/>
    <property type="match status" value="1"/>
</dbReference>
<evidence type="ECO:0000313" key="2">
    <source>
        <dbReference type="EMBL" id="QCD94893.1"/>
    </source>
</evidence>
<dbReference type="SUPFAM" id="SSF81383">
    <property type="entry name" value="F-box domain"/>
    <property type="match status" value="1"/>
</dbReference>
<gene>
    <name evidence="2" type="ORF">DEO72_LG5g2982</name>
</gene>
<dbReference type="InterPro" id="IPR055294">
    <property type="entry name" value="FBL60-like"/>
</dbReference>
<dbReference type="InterPro" id="IPR055411">
    <property type="entry name" value="LRR_FXL15/At3g58940/PEG3-like"/>
</dbReference>
<dbReference type="InterPro" id="IPR036047">
    <property type="entry name" value="F-box-like_dom_sf"/>
</dbReference>
<dbReference type="Pfam" id="PF00646">
    <property type="entry name" value="F-box"/>
    <property type="match status" value="1"/>
</dbReference>
<dbReference type="PROSITE" id="PS50181">
    <property type="entry name" value="FBOX"/>
    <property type="match status" value="1"/>
</dbReference>
<dbReference type="PANTHER" id="PTHR31293:SF12">
    <property type="entry name" value="RNI-LIKE SUPERFAMILY PROTEIN"/>
    <property type="match status" value="1"/>
</dbReference>
<name>A0A4D6M2A7_VIGUN</name>
<organism evidence="2 3">
    <name type="scientific">Vigna unguiculata</name>
    <name type="common">Cowpea</name>
    <dbReference type="NCBI Taxonomy" id="3917"/>
    <lineage>
        <taxon>Eukaryota</taxon>
        <taxon>Viridiplantae</taxon>
        <taxon>Streptophyta</taxon>
        <taxon>Embryophyta</taxon>
        <taxon>Tracheophyta</taxon>
        <taxon>Spermatophyta</taxon>
        <taxon>Magnoliopsida</taxon>
        <taxon>eudicotyledons</taxon>
        <taxon>Gunneridae</taxon>
        <taxon>Pentapetalae</taxon>
        <taxon>rosids</taxon>
        <taxon>fabids</taxon>
        <taxon>Fabales</taxon>
        <taxon>Fabaceae</taxon>
        <taxon>Papilionoideae</taxon>
        <taxon>50 kb inversion clade</taxon>
        <taxon>NPAAA clade</taxon>
        <taxon>indigoferoid/millettioid clade</taxon>
        <taxon>Phaseoleae</taxon>
        <taxon>Vigna</taxon>
    </lineage>
</organism>
<feature type="domain" description="F-box" evidence="1">
    <location>
        <begin position="2"/>
        <end position="38"/>
    </location>
</feature>
<evidence type="ECO:0000313" key="3">
    <source>
        <dbReference type="Proteomes" id="UP000501690"/>
    </source>
</evidence>
<dbReference type="SMART" id="SM00256">
    <property type="entry name" value="FBOX"/>
    <property type="match status" value="1"/>
</dbReference>
<reference evidence="2 3" key="1">
    <citation type="submission" date="2019-04" db="EMBL/GenBank/DDBJ databases">
        <title>An improved genome assembly and genetic linkage map for asparagus bean, Vigna unguiculata ssp. sesquipedialis.</title>
        <authorList>
            <person name="Xia Q."/>
            <person name="Zhang R."/>
            <person name="Dong Y."/>
        </authorList>
    </citation>
    <scope>NUCLEOTIDE SEQUENCE [LARGE SCALE GENOMIC DNA]</scope>
    <source>
        <tissue evidence="2">Leaf</tissue>
    </source>
</reference>
<dbReference type="PANTHER" id="PTHR31293">
    <property type="entry name" value="RNI-LIKE SUPERFAMILY PROTEIN"/>
    <property type="match status" value="1"/>
</dbReference>